<dbReference type="EMBL" id="CP002529">
    <property type="protein sequence ID" value="ADY00373.1"/>
    <property type="molecule type" value="Genomic_DNA"/>
</dbReference>
<dbReference type="eggNOG" id="arCOG00589">
    <property type="taxonomic scope" value="Archaea"/>
</dbReference>
<dbReference type="GeneID" id="59388494"/>
<dbReference type="OrthoDB" id="26716at2157"/>
<proteinExistence type="predicted"/>
<sequence>MFTVPMSPIAQYLTATMKPAILFEPKGSLTSFKKAIEAMTNALTRQVKALLTGSIGTA</sequence>
<dbReference type="AlphaFoldDB" id="F0QSV2"/>
<dbReference type="Proteomes" id="UP000007485">
    <property type="component" value="Chromosome"/>
</dbReference>
<name>F0QSV2_VULM7</name>
<dbReference type="KEGG" id="vmo:VMUT_0157"/>
<reference evidence="1 2" key="1">
    <citation type="journal article" date="2011" name="J. Bacteriol.">
        <title>Complete genome sequence of 'Vulcanisaeta moutnovskia' strain 768-28, a novel member of the hyperthermophilic crenarchaeal genus vulcanisaeta.</title>
        <authorList>
            <person name="Gumerov V.M."/>
            <person name="Mardanov A.V."/>
            <person name="Beletsky A.V."/>
            <person name="Prokofeva M.I."/>
            <person name="Bonch-Osmolovskaya E.A."/>
            <person name="Ravin N.V."/>
            <person name="Skryabin K.G."/>
        </authorList>
    </citation>
    <scope>NUCLEOTIDE SEQUENCE [LARGE SCALE GENOMIC DNA]</scope>
    <source>
        <strain evidence="1 2">768-28</strain>
    </source>
</reference>
<dbReference type="RefSeq" id="WP_013603537.1">
    <property type="nucleotide sequence ID" value="NC_015151.1"/>
</dbReference>
<dbReference type="STRING" id="985053.VMUT_0157"/>
<accession>F0QSV2</accession>
<keyword evidence="2" id="KW-1185">Reference proteome</keyword>
<evidence type="ECO:0000313" key="1">
    <source>
        <dbReference type="EMBL" id="ADY00373.1"/>
    </source>
</evidence>
<evidence type="ECO:0000313" key="2">
    <source>
        <dbReference type="Proteomes" id="UP000007485"/>
    </source>
</evidence>
<organism evidence="1 2">
    <name type="scientific">Vulcanisaeta moutnovskia (strain 768-28)</name>
    <dbReference type="NCBI Taxonomy" id="985053"/>
    <lineage>
        <taxon>Archaea</taxon>
        <taxon>Thermoproteota</taxon>
        <taxon>Thermoprotei</taxon>
        <taxon>Thermoproteales</taxon>
        <taxon>Thermoproteaceae</taxon>
        <taxon>Vulcanisaeta</taxon>
    </lineage>
</organism>
<protein>
    <submittedName>
        <fullName evidence="1">Uncharacterized protein</fullName>
    </submittedName>
</protein>
<gene>
    <name evidence="1" type="ordered locus">VMUT_0157</name>
</gene>
<dbReference type="HOGENOM" id="CLU_2968653_0_0_2"/>